<proteinExistence type="predicted"/>
<evidence type="ECO:0000313" key="1">
    <source>
        <dbReference type="EMBL" id="ABY37536.1"/>
    </source>
</evidence>
<organism evidence="1 2">
    <name type="scientific">Brucella suis (strain ATCC 23445 / NCTC 10510)</name>
    <dbReference type="NCBI Taxonomy" id="470137"/>
    <lineage>
        <taxon>Bacteria</taxon>
        <taxon>Pseudomonadati</taxon>
        <taxon>Pseudomonadota</taxon>
        <taxon>Alphaproteobacteria</taxon>
        <taxon>Hyphomicrobiales</taxon>
        <taxon>Brucellaceae</taxon>
        <taxon>Brucella/Ochrobactrum group</taxon>
        <taxon>Brucella</taxon>
    </lineage>
</organism>
<accession>B0CKA6</accession>
<dbReference type="KEGG" id="bmt:BSUIS_A0448"/>
<dbReference type="Proteomes" id="UP000008545">
    <property type="component" value="Chromosome I"/>
</dbReference>
<dbReference type="EMBL" id="CP000911">
    <property type="protein sequence ID" value="ABY37536.1"/>
    <property type="molecule type" value="Genomic_DNA"/>
</dbReference>
<name>B0CKA6_BRUSI</name>
<reference evidence="1 2" key="1">
    <citation type="submission" date="2007-12" db="EMBL/GenBank/DDBJ databases">
        <title>Brucella suis ATCC 23445 whole genome shotgun sequencing project.</title>
        <authorList>
            <person name="Setubal J.C."/>
            <person name="Bowns C."/>
            <person name="Boyle S."/>
            <person name="Crasta O.R."/>
            <person name="Czar M.J."/>
            <person name="Dharmanolla C."/>
            <person name="Gillespie J.J."/>
            <person name="Kenyon R.W."/>
            <person name="Lu J."/>
            <person name="Mane S."/>
            <person name="Mohapatra S."/>
            <person name="Nagrani S."/>
            <person name="Purkayastha A."/>
            <person name="Rajasimha H.K."/>
            <person name="Shallom J.M."/>
            <person name="Shallom S."/>
            <person name="Shukla M."/>
            <person name="Snyder E.E."/>
            <person name="Sobral B.W."/>
            <person name="Wattam A.R."/>
            <person name="Will R."/>
            <person name="Williams K."/>
            <person name="Yoo H."/>
            <person name="Bruce D."/>
            <person name="Detter C."/>
            <person name="Munk C."/>
            <person name="Brettin T.S."/>
        </authorList>
    </citation>
    <scope>NUCLEOTIDE SEQUENCE [LARGE SCALE GENOMIC DNA]</scope>
    <source>
        <strain evidence="2">ATCC 23445 / NCTC 10510</strain>
    </source>
</reference>
<dbReference type="HOGENOM" id="CLU_3041108_0_0_5"/>
<protein>
    <submittedName>
        <fullName evidence="1">Uncharacterized protein</fullName>
    </submittedName>
</protein>
<gene>
    <name evidence="1" type="ordered locus">BSUIS_A0448</name>
</gene>
<evidence type="ECO:0000313" key="2">
    <source>
        <dbReference type="Proteomes" id="UP000008545"/>
    </source>
</evidence>
<dbReference type="AlphaFoldDB" id="B0CKA6"/>
<sequence length="54" mass="6549">MVELKNFTVPFAILNSFQFARLKYSELPFAADFYEFERNTGGRYPRRNIREQNR</sequence>